<keyword evidence="2" id="KW-1185">Reference proteome</keyword>
<dbReference type="AlphaFoldDB" id="A0AAJ0DB49"/>
<dbReference type="EMBL" id="JAWDJX010000084">
    <property type="protein sequence ID" value="KAK3046645.1"/>
    <property type="molecule type" value="Genomic_DNA"/>
</dbReference>
<evidence type="ECO:0000313" key="1">
    <source>
        <dbReference type="EMBL" id="KAK3046645.1"/>
    </source>
</evidence>
<proteinExistence type="predicted"/>
<evidence type="ECO:0000313" key="2">
    <source>
        <dbReference type="Proteomes" id="UP001271007"/>
    </source>
</evidence>
<organism evidence="1 2">
    <name type="scientific">Extremus antarcticus</name>
    <dbReference type="NCBI Taxonomy" id="702011"/>
    <lineage>
        <taxon>Eukaryota</taxon>
        <taxon>Fungi</taxon>
        <taxon>Dikarya</taxon>
        <taxon>Ascomycota</taxon>
        <taxon>Pezizomycotina</taxon>
        <taxon>Dothideomycetes</taxon>
        <taxon>Dothideomycetidae</taxon>
        <taxon>Mycosphaerellales</taxon>
        <taxon>Extremaceae</taxon>
        <taxon>Extremus</taxon>
    </lineage>
</organism>
<gene>
    <name evidence="1" type="ORF">LTR09_011859</name>
</gene>
<sequence length="144" mass="16382">MQLLFSQQERDNLLRMCTQALQLRTYMARWSATLFKTGTPGVAAGSQIEQWIDFSSKHSLYRDRLMDTLDPLNRARNKIRAEVDPPEAQLLQKIEGALRDIQAAITSGLDMVRAVAAWKDQLDDKQKAICKKAYLEKTGKSINL</sequence>
<dbReference type="Proteomes" id="UP001271007">
    <property type="component" value="Unassembled WGS sequence"/>
</dbReference>
<accession>A0AAJ0DB49</accession>
<reference evidence="1" key="1">
    <citation type="submission" date="2023-04" db="EMBL/GenBank/DDBJ databases">
        <title>Black Yeasts Isolated from many extreme environments.</title>
        <authorList>
            <person name="Coleine C."/>
            <person name="Stajich J.E."/>
            <person name="Selbmann L."/>
        </authorList>
    </citation>
    <scope>NUCLEOTIDE SEQUENCE</scope>
    <source>
        <strain evidence="1">CCFEE 5312</strain>
    </source>
</reference>
<protein>
    <submittedName>
        <fullName evidence="1">Uncharacterized protein</fullName>
    </submittedName>
</protein>
<name>A0AAJ0DB49_9PEZI</name>
<comment type="caution">
    <text evidence="1">The sequence shown here is derived from an EMBL/GenBank/DDBJ whole genome shotgun (WGS) entry which is preliminary data.</text>
</comment>